<keyword evidence="2" id="KW-0812">Transmembrane</keyword>
<reference evidence="3 4" key="1">
    <citation type="submission" date="2014-04" db="EMBL/GenBank/DDBJ databases">
        <authorList>
            <consortium name="DOE Joint Genome Institute"/>
            <person name="Kuo A."/>
            <person name="Kohler A."/>
            <person name="Nagy L.G."/>
            <person name="Floudas D."/>
            <person name="Copeland A."/>
            <person name="Barry K.W."/>
            <person name="Cichocki N."/>
            <person name="Veneault-Fourrey C."/>
            <person name="LaButti K."/>
            <person name="Lindquist E.A."/>
            <person name="Lipzen A."/>
            <person name="Lundell T."/>
            <person name="Morin E."/>
            <person name="Murat C."/>
            <person name="Sun H."/>
            <person name="Tunlid A."/>
            <person name="Henrissat B."/>
            <person name="Grigoriev I.V."/>
            <person name="Hibbett D.S."/>
            <person name="Martin F."/>
            <person name="Nordberg H.P."/>
            <person name="Cantor M.N."/>
            <person name="Hua S.X."/>
        </authorList>
    </citation>
    <scope>NUCLEOTIDE SEQUENCE [LARGE SCALE GENOMIC DNA]</scope>
    <source>
        <strain evidence="3 4">LaAM-08-1</strain>
    </source>
</reference>
<protein>
    <submittedName>
        <fullName evidence="3">Uncharacterized protein</fullName>
    </submittedName>
</protein>
<dbReference type="Proteomes" id="UP000054477">
    <property type="component" value="Unassembled WGS sequence"/>
</dbReference>
<dbReference type="AlphaFoldDB" id="A0A0C9X5Y9"/>
<reference evidence="4" key="2">
    <citation type="submission" date="2015-01" db="EMBL/GenBank/DDBJ databases">
        <title>Evolutionary Origins and Diversification of the Mycorrhizal Mutualists.</title>
        <authorList>
            <consortium name="DOE Joint Genome Institute"/>
            <consortium name="Mycorrhizal Genomics Consortium"/>
            <person name="Kohler A."/>
            <person name="Kuo A."/>
            <person name="Nagy L.G."/>
            <person name="Floudas D."/>
            <person name="Copeland A."/>
            <person name="Barry K.W."/>
            <person name="Cichocki N."/>
            <person name="Veneault-Fourrey C."/>
            <person name="LaButti K."/>
            <person name="Lindquist E.A."/>
            <person name="Lipzen A."/>
            <person name="Lundell T."/>
            <person name="Morin E."/>
            <person name="Murat C."/>
            <person name="Riley R."/>
            <person name="Ohm R."/>
            <person name="Sun H."/>
            <person name="Tunlid A."/>
            <person name="Henrissat B."/>
            <person name="Grigoriev I.V."/>
            <person name="Hibbett D.S."/>
            <person name="Martin F."/>
        </authorList>
    </citation>
    <scope>NUCLEOTIDE SEQUENCE [LARGE SCALE GENOMIC DNA]</scope>
    <source>
        <strain evidence="4">LaAM-08-1</strain>
    </source>
</reference>
<keyword evidence="2" id="KW-1133">Transmembrane helix</keyword>
<sequence length="163" mass="17746">MLTSRSRIGSGTNQCAKGKRLDYGFRPKTESDDDKSLSDTTNPDANAGSSMRRSIVLSRQETIQLEAGEYTPAARFLTSNPNAFGKLTPWRLLNTVFLIAIGIGKAVSAVLLLILALTAVVAIKLSMAIFRILRILVDGEFQFFNWISLDAQIPPIPPSMTGS</sequence>
<dbReference type="EMBL" id="KN838869">
    <property type="protein sequence ID" value="KIJ93036.1"/>
    <property type="molecule type" value="Genomic_DNA"/>
</dbReference>
<name>A0A0C9X5Y9_9AGAR</name>
<gene>
    <name evidence="3" type="ORF">K443DRAFT_13168</name>
</gene>
<feature type="compositionally biased region" description="Basic and acidic residues" evidence="1">
    <location>
        <begin position="19"/>
        <end position="37"/>
    </location>
</feature>
<organism evidence="3 4">
    <name type="scientific">Laccaria amethystina LaAM-08-1</name>
    <dbReference type="NCBI Taxonomy" id="1095629"/>
    <lineage>
        <taxon>Eukaryota</taxon>
        <taxon>Fungi</taxon>
        <taxon>Dikarya</taxon>
        <taxon>Basidiomycota</taxon>
        <taxon>Agaricomycotina</taxon>
        <taxon>Agaricomycetes</taxon>
        <taxon>Agaricomycetidae</taxon>
        <taxon>Agaricales</taxon>
        <taxon>Agaricineae</taxon>
        <taxon>Hydnangiaceae</taxon>
        <taxon>Laccaria</taxon>
    </lineage>
</organism>
<evidence type="ECO:0000256" key="1">
    <source>
        <dbReference type="SAM" id="MobiDB-lite"/>
    </source>
</evidence>
<dbReference type="HOGENOM" id="CLU_1627345_0_0_1"/>
<feature type="compositionally biased region" description="Polar residues" evidence="1">
    <location>
        <begin position="1"/>
        <end position="15"/>
    </location>
</feature>
<evidence type="ECO:0000256" key="2">
    <source>
        <dbReference type="SAM" id="Phobius"/>
    </source>
</evidence>
<evidence type="ECO:0000313" key="3">
    <source>
        <dbReference type="EMBL" id="KIJ93036.1"/>
    </source>
</evidence>
<feature type="compositionally biased region" description="Polar residues" evidence="1">
    <location>
        <begin position="38"/>
        <end position="52"/>
    </location>
</feature>
<feature type="transmembrane region" description="Helical" evidence="2">
    <location>
        <begin position="96"/>
        <end position="123"/>
    </location>
</feature>
<accession>A0A0C9X5Y9</accession>
<proteinExistence type="predicted"/>
<keyword evidence="2" id="KW-0472">Membrane</keyword>
<keyword evidence="4" id="KW-1185">Reference proteome</keyword>
<evidence type="ECO:0000313" key="4">
    <source>
        <dbReference type="Proteomes" id="UP000054477"/>
    </source>
</evidence>
<feature type="region of interest" description="Disordered" evidence="1">
    <location>
        <begin position="1"/>
        <end position="52"/>
    </location>
</feature>